<dbReference type="EMBL" id="CATNWA010014555">
    <property type="protein sequence ID" value="CAI9573303.1"/>
    <property type="molecule type" value="Genomic_DNA"/>
</dbReference>
<reference evidence="1" key="1">
    <citation type="submission" date="2023-05" db="EMBL/GenBank/DDBJ databases">
        <authorList>
            <person name="Stuckert A."/>
        </authorList>
    </citation>
    <scope>NUCLEOTIDE SEQUENCE</scope>
</reference>
<comment type="caution">
    <text evidence="1">The sequence shown here is derived from an EMBL/GenBank/DDBJ whole genome shotgun (WGS) entry which is preliminary data.</text>
</comment>
<dbReference type="Proteomes" id="UP001162483">
    <property type="component" value="Unassembled WGS sequence"/>
</dbReference>
<organism evidence="1 2">
    <name type="scientific">Staurois parvus</name>
    <dbReference type="NCBI Taxonomy" id="386267"/>
    <lineage>
        <taxon>Eukaryota</taxon>
        <taxon>Metazoa</taxon>
        <taxon>Chordata</taxon>
        <taxon>Craniata</taxon>
        <taxon>Vertebrata</taxon>
        <taxon>Euteleostomi</taxon>
        <taxon>Amphibia</taxon>
        <taxon>Batrachia</taxon>
        <taxon>Anura</taxon>
        <taxon>Neobatrachia</taxon>
        <taxon>Ranoidea</taxon>
        <taxon>Ranidae</taxon>
        <taxon>Staurois</taxon>
    </lineage>
</organism>
<name>A0ABN9DPH9_9NEOB</name>
<gene>
    <name evidence="1" type="ORF">SPARVUS_LOCUS7658041</name>
</gene>
<proteinExistence type="predicted"/>
<evidence type="ECO:0000313" key="2">
    <source>
        <dbReference type="Proteomes" id="UP001162483"/>
    </source>
</evidence>
<keyword evidence="2" id="KW-1185">Reference proteome</keyword>
<feature type="non-terminal residue" evidence="1">
    <location>
        <position position="1"/>
    </location>
</feature>
<accession>A0ABN9DPH9</accession>
<protein>
    <submittedName>
        <fullName evidence="1">Uncharacterized protein</fullName>
    </submittedName>
</protein>
<sequence>KIHKFRLKYILLYVFGRIKISVSVYQFVFLKGIASTDDGTGICTAMTLYQGWTDHLETQALPEGPGCPWYLFHRLF</sequence>
<evidence type="ECO:0000313" key="1">
    <source>
        <dbReference type="EMBL" id="CAI9573303.1"/>
    </source>
</evidence>